<accession>A0ABQ2C4M3</accession>
<proteinExistence type="predicted"/>
<dbReference type="Pfam" id="PF13376">
    <property type="entry name" value="OmdA"/>
    <property type="match status" value="1"/>
</dbReference>
<evidence type="ECO:0000313" key="1">
    <source>
        <dbReference type="EMBL" id="GGI62314.1"/>
    </source>
</evidence>
<protein>
    <recommendedName>
        <fullName evidence="3">Thymidylate synthase</fullName>
    </recommendedName>
</protein>
<evidence type="ECO:0008006" key="3">
    <source>
        <dbReference type="Google" id="ProtNLM"/>
    </source>
</evidence>
<reference evidence="2" key="1">
    <citation type="journal article" date="2019" name="Int. J. Syst. Evol. Microbiol.">
        <title>The Global Catalogue of Microorganisms (GCM) 10K type strain sequencing project: providing services to taxonomists for standard genome sequencing and annotation.</title>
        <authorList>
            <consortium name="The Broad Institute Genomics Platform"/>
            <consortium name="The Broad Institute Genome Sequencing Center for Infectious Disease"/>
            <person name="Wu L."/>
            <person name="Ma J."/>
        </authorList>
    </citation>
    <scope>NUCLEOTIDE SEQUENCE [LARGE SCALE GENOMIC DNA]</scope>
    <source>
        <strain evidence="2">CCM 8609</strain>
    </source>
</reference>
<organism evidence="1 2">
    <name type="scientific">Limosilactobacillus caviae</name>
    <dbReference type="NCBI Taxonomy" id="1769424"/>
    <lineage>
        <taxon>Bacteria</taxon>
        <taxon>Bacillati</taxon>
        <taxon>Bacillota</taxon>
        <taxon>Bacilli</taxon>
        <taxon>Lactobacillales</taxon>
        <taxon>Lactobacillaceae</taxon>
        <taxon>Limosilactobacillus</taxon>
    </lineage>
</organism>
<sequence length="189" mass="22749">MEPKNILDVTTREEFRQWLEENHDKKSECWTVAKKGKHKPKNQLWYLDAVEEVLCFGWIDTTHKRINGVDMQRFTPRTKRSQWSELNKERCRRLERLGLMTNAGRKELPDMSEDSFKIDKDIQAAFNDHPQAWQNFQSFPKLYQRVRIDSIQRDKKKDRAVFDKRLAKLIDQSEQGKMFGEWNDYGRLL</sequence>
<dbReference type="Proteomes" id="UP000603295">
    <property type="component" value="Unassembled WGS sequence"/>
</dbReference>
<keyword evidence="2" id="KW-1185">Reference proteome</keyword>
<evidence type="ECO:0000313" key="2">
    <source>
        <dbReference type="Proteomes" id="UP000603295"/>
    </source>
</evidence>
<gene>
    <name evidence="1" type="ORF">GCM10011459_01480</name>
</gene>
<dbReference type="EMBL" id="BMDS01000001">
    <property type="protein sequence ID" value="GGI62314.1"/>
    <property type="molecule type" value="Genomic_DNA"/>
</dbReference>
<name>A0ABQ2C4M3_9LACO</name>
<comment type="caution">
    <text evidence="1">The sequence shown here is derived from an EMBL/GenBank/DDBJ whole genome shotgun (WGS) entry which is preliminary data.</text>
</comment>